<protein>
    <submittedName>
        <fullName evidence="1">Murein biosynthesis integral membrane protein MurJ</fullName>
    </submittedName>
</protein>
<evidence type="ECO:0000313" key="2">
    <source>
        <dbReference type="Proteomes" id="UP000595814"/>
    </source>
</evidence>
<accession>A0AC61MTX6</accession>
<sequence>MKSTAFILMIITVVSKVLGFLKSVLLAKYFGTGMVADAFNFSLQIPTIIFAFIASGIATGFIPIYKKLEKEEGYLIANRFTSNLGNISIVIGIILLVFSEIFAGVLTKIYKFTPETHNLAVNFLRITLISLVATSISTVYQGYLHAKNKFIVPALQVFILNTFIIIAIILGAKINIYLLPIGLCIGTIVQYAPYIPAVKNTGFKWTAKIDLKDENIKRMIYLALPVIFGVSINSIGKLIDQGLATYYLSDGGLSIMYYGSQLSELVNAVVIGAVSTVAYTTLSSNAADGKISKFKNSILSSLNSMNILIYPAIVGLIIFARPIVNVVFNRGEWKPEATPLTILTLQFYSLGLVGIAFMNIFSKAFFSLRDTRTPTVNSLFTLVIDLVLSVLAANVIGLPGLALGTSLGSIIGAGMLIIRLRKKIGKFNGTKEFIIENLKMLAASLIMGLISYLVYGLLVDKLATILSLIAAIIVAVVVYFVLIHIFKVEELENIISGFKSKINNILKK</sequence>
<name>A0AC61MTX6_9FIRM</name>
<reference evidence="1 2" key="1">
    <citation type="journal article" date="2022" name="Int. J. Syst. Evol. Microbiol.">
        <title>Miniphocaeibacter halophilus sp. nov., an ammonium-tolerant acetate-producing bacterium isolated from a biogas system.</title>
        <authorList>
            <person name="Schnurer A."/>
            <person name="Singh A."/>
            <person name="Bi S."/>
            <person name="Qiao W."/>
            <person name="Westerholm M."/>
        </authorList>
    </citation>
    <scope>NUCLEOTIDE SEQUENCE [LARGE SCALE GENOMIC DNA]</scope>
    <source>
        <strain evidence="1 2">AMB_01</strain>
    </source>
</reference>
<evidence type="ECO:0000313" key="1">
    <source>
        <dbReference type="EMBL" id="QQK08848.1"/>
    </source>
</evidence>
<proteinExistence type="predicted"/>
<dbReference type="Proteomes" id="UP000595814">
    <property type="component" value="Chromosome"/>
</dbReference>
<dbReference type="EMBL" id="CP066744">
    <property type="protein sequence ID" value="QQK08848.1"/>
    <property type="molecule type" value="Genomic_DNA"/>
</dbReference>
<keyword evidence="2" id="KW-1185">Reference proteome</keyword>
<gene>
    <name evidence="1" type="primary">murJ</name>
    <name evidence="1" type="ORF">JFY71_04750</name>
</gene>
<organism evidence="1 2">
    <name type="scientific">Miniphocaeibacter halophilus</name>
    <dbReference type="NCBI Taxonomy" id="2931922"/>
    <lineage>
        <taxon>Bacteria</taxon>
        <taxon>Bacillati</taxon>
        <taxon>Bacillota</taxon>
        <taxon>Tissierellia</taxon>
        <taxon>Tissierellales</taxon>
        <taxon>Peptoniphilaceae</taxon>
        <taxon>Miniphocaeibacter</taxon>
    </lineage>
</organism>